<dbReference type="EMBL" id="JABVXQ010000007">
    <property type="protein sequence ID" value="KAF6098825.1"/>
    <property type="molecule type" value="Genomic_DNA"/>
</dbReference>
<keyword evidence="1 2" id="KW-0175">Coiled coil</keyword>
<dbReference type="CTD" id="100130274"/>
<dbReference type="PANTHER" id="PTHR14845">
    <property type="entry name" value="COILED-COIL DOMAIN-CONTAINING 166"/>
    <property type="match status" value="1"/>
</dbReference>
<feature type="region of interest" description="Disordered" evidence="3">
    <location>
        <begin position="1"/>
        <end position="22"/>
    </location>
</feature>
<name>A0A6J2NC79_9CHIR</name>
<dbReference type="OrthoDB" id="2129492at2759"/>
<dbReference type="AlphaFoldDB" id="A0A6J2NC79"/>
<gene>
    <name evidence="8" type="primary">CCDC166</name>
    <name evidence="5" type="ORF">HJG60_002193</name>
</gene>
<proteinExistence type="predicted"/>
<feature type="domain" description="DUF4515" evidence="4">
    <location>
        <begin position="71"/>
        <end position="258"/>
    </location>
</feature>
<dbReference type="RefSeq" id="XP_028389414.2">
    <property type="nucleotide sequence ID" value="XM_028533613.2"/>
</dbReference>
<evidence type="ECO:0000313" key="5">
    <source>
        <dbReference type="EMBL" id="KAF6098825.1"/>
    </source>
</evidence>
<organism evidence="6 8">
    <name type="scientific">Phyllostomus discolor</name>
    <name type="common">pale spear-nosed bat</name>
    <dbReference type="NCBI Taxonomy" id="89673"/>
    <lineage>
        <taxon>Eukaryota</taxon>
        <taxon>Metazoa</taxon>
        <taxon>Chordata</taxon>
        <taxon>Craniata</taxon>
        <taxon>Vertebrata</taxon>
        <taxon>Euteleostomi</taxon>
        <taxon>Mammalia</taxon>
        <taxon>Eutheria</taxon>
        <taxon>Laurasiatheria</taxon>
        <taxon>Chiroptera</taxon>
        <taxon>Yangochiroptera</taxon>
        <taxon>Phyllostomidae</taxon>
        <taxon>Phyllostominae</taxon>
        <taxon>Phyllostomus</taxon>
    </lineage>
</organism>
<feature type="region of interest" description="Disordered" evidence="3">
    <location>
        <begin position="355"/>
        <end position="533"/>
    </location>
</feature>
<dbReference type="PANTHER" id="PTHR14845:SF4">
    <property type="entry name" value="COILED-COIL DOMAIN-CONTAINING PROTEIN 166"/>
    <property type="match status" value="1"/>
</dbReference>
<dbReference type="KEGG" id="pdic:114514454"/>
<evidence type="ECO:0000313" key="6">
    <source>
        <dbReference type="Proteomes" id="UP000504628"/>
    </source>
</evidence>
<keyword evidence="6" id="KW-1185">Reference proteome</keyword>
<dbReference type="Proteomes" id="UP000504628">
    <property type="component" value="Chromosome 7"/>
</dbReference>
<evidence type="ECO:0000259" key="4">
    <source>
        <dbReference type="Pfam" id="PF14988"/>
    </source>
</evidence>
<evidence type="ECO:0000256" key="3">
    <source>
        <dbReference type="SAM" id="MobiDB-lite"/>
    </source>
</evidence>
<dbReference type="GeneID" id="114514454"/>
<sequence length="533" mass="60421">MAPKKKSGQRAGSRQVATEDIAEPQLSERAQYLQREYRLLSEQLDACRERVDLILQENAFLDCEAQRLREENRLYASYVSARAQRCANAIVRLEDQNRVDLTQIQWQRADLESLYHGREDGVRTQLLEMEARAAQMAQRVEELQPYKELQLEQLARIRTLERELLHMSVEHTQQLHRVKRLFQEDKAAFEREARQRVQSMARRAEREAARALVTHTQAIRADNERLREELLRLLSRAQLLHDKQRQLLQQREELRREHQDTWDLANVHGWLLRGARGPALWQPPPSASGPGSFAYPVGPSHTAFQNPSQFSLTAFSRIPSLIPLCVGSKVPSLVSLKESSWIPYQDLLQAEALVPPLDPSHPDSQVSFLAHPGPDSRVPSLAPSHPDSRVPPLAPFRPESRVSFLARPRSDSRVPSLAPSRPESRVPSLALSHPESRVPSLAHPRRDSRVPSLARPRSDSRVPSLAHPRPDSRVPSLAPSLPDSRLPSFARPRSDSRVPSLVPAGPDFRVSSLTGSRPGSWMGPLQFSSRRRP</sequence>
<dbReference type="Proteomes" id="UP000664940">
    <property type="component" value="Unassembled WGS sequence"/>
</dbReference>
<evidence type="ECO:0000313" key="8">
    <source>
        <dbReference type="RefSeq" id="XP_028389414.2"/>
    </source>
</evidence>
<feature type="coiled-coil region" evidence="2">
    <location>
        <begin position="30"/>
        <end position="71"/>
    </location>
</feature>
<evidence type="ECO:0000313" key="7">
    <source>
        <dbReference type="Proteomes" id="UP000664940"/>
    </source>
</evidence>
<dbReference type="InterPro" id="IPR032777">
    <property type="entry name" value="DUF4515"/>
</dbReference>
<accession>A0A6J2NC79</accession>
<evidence type="ECO:0000256" key="1">
    <source>
        <dbReference type="ARBA" id="ARBA00023054"/>
    </source>
</evidence>
<reference evidence="8" key="2">
    <citation type="submission" date="2025-04" db="UniProtKB">
        <authorList>
            <consortium name="RefSeq"/>
        </authorList>
    </citation>
    <scope>IDENTIFICATION</scope>
    <source>
        <tissue evidence="8">Muscle</tissue>
    </source>
</reference>
<feature type="coiled-coil region" evidence="2">
    <location>
        <begin position="223"/>
        <end position="260"/>
    </location>
</feature>
<evidence type="ECO:0000256" key="2">
    <source>
        <dbReference type="SAM" id="Coils"/>
    </source>
</evidence>
<protein>
    <submittedName>
        <fullName evidence="5">Coiled-coil domain containing 166</fullName>
    </submittedName>
    <submittedName>
        <fullName evidence="8">Coiled-coil domain-containing protein 166</fullName>
    </submittedName>
</protein>
<reference evidence="5 7" key="1">
    <citation type="journal article" date="2020" name="Nature">
        <title>Six reference-quality genomes reveal evolution of bat adaptations.</title>
        <authorList>
            <person name="Jebb D."/>
            <person name="Huang Z."/>
            <person name="Pippel M."/>
            <person name="Hughes G.M."/>
            <person name="Lavrichenko K."/>
            <person name="Devanna P."/>
            <person name="Winkler S."/>
            <person name="Jermiin L.S."/>
            <person name="Skirmuntt E.C."/>
            <person name="Katzourakis A."/>
            <person name="Burkitt-Gray L."/>
            <person name="Ray D.A."/>
            <person name="Sullivan K.A.M."/>
            <person name="Roscito J.G."/>
            <person name="Kirilenko B.M."/>
            <person name="Davalos L.M."/>
            <person name="Corthals A.P."/>
            <person name="Power M.L."/>
            <person name="Jones G."/>
            <person name="Ransome R.D."/>
            <person name="Dechmann D.K.N."/>
            <person name="Locatelli A.G."/>
            <person name="Puechmaille S.J."/>
            <person name="Fedrigo O."/>
            <person name="Jarvis E.D."/>
            <person name="Hiller M."/>
            <person name="Vernes S.C."/>
            <person name="Myers E.W."/>
            <person name="Teeling E.C."/>
        </authorList>
    </citation>
    <scope>NUCLEOTIDE SEQUENCE [LARGE SCALE GENOMIC DNA]</scope>
    <source>
        <strain evidence="5">Bat1K_MPI-CBG_1</strain>
    </source>
</reference>
<dbReference type="Pfam" id="PF14988">
    <property type="entry name" value="DUF4515"/>
    <property type="match status" value="1"/>
</dbReference>